<evidence type="ECO:0000313" key="2">
    <source>
        <dbReference type="EMBL" id="SVB22021.1"/>
    </source>
</evidence>
<sequence>MNKCNNKYGKTKNPANTGLDDIDRIPITE</sequence>
<gene>
    <name evidence="2" type="ORF">METZ01_LOCUS174875</name>
</gene>
<dbReference type="AlphaFoldDB" id="A0A382C8H1"/>
<proteinExistence type="predicted"/>
<reference evidence="2" key="1">
    <citation type="submission" date="2018-05" db="EMBL/GenBank/DDBJ databases">
        <authorList>
            <person name="Lanie J.A."/>
            <person name="Ng W.-L."/>
            <person name="Kazmierczak K.M."/>
            <person name="Andrzejewski T.M."/>
            <person name="Davidsen T.M."/>
            <person name="Wayne K.J."/>
            <person name="Tettelin H."/>
            <person name="Glass J.I."/>
            <person name="Rusch D."/>
            <person name="Podicherti R."/>
            <person name="Tsui H.-C.T."/>
            <person name="Winkler M.E."/>
        </authorList>
    </citation>
    <scope>NUCLEOTIDE SEQUENCE</scope>
</reference>
<organism evidence="2">
    <name type="scientific">marine metagenome</name>
    <dbReference type="NCBI Taxonomy" id="408172"/>
    <lineage>
        <taxon>unclassified sequences</taxon>
        <taxon>metagenomes</taxon>
        <taxon>ecological metagenomes</taxon>
    </lineage>
</organism>
<name>A0A382C8H1_9ZZZZ</name>
<accession>A0A382C8H1</accession>
<feature type="region of interest" description="Disordered" evidence="1">
    <location>
        <begin position="1"/>
        <end position="29"/>
    </location>
</feature>
<dbReference type="EMBL" id="UINC01033171">
    <property type="protein sequence ID" value="SVB22021.1"/>
    <property type="molecule type" value="Genomic_DNA"/>
</dbReference>
<evidence type="ECO:0000256" key="1">
    <source>
        <dbReference type="SAM" id="MobiDB-lite"/>
    </source>
</evidence>
<protein>
    <submittedName>
        <fullName evidence="2">Uncharacterized protein</fullName>
    </submittedName>
</protein>